<sequence>MVEPSASAAWAELGQGGVGAGGNTLPQQGAKLGMESKVQAEPSMAVVVQTYSRTSYTALAFILSFIYTTLRAMLTGSIGTYSASSSTSTELDVFAEKAVSPAMELKLESRVDSGAEEPPQDTSSTPPTTTTVTTTPPSAPSSPHTHNTPSQRLSLSLDAPASASPFPSPSSSFLPPPTPGAHEFAMKPPPARKASATAYMLGLGLGAGGSPLAGNGVNGVNGTTNGETRDGSRSRRGSQRSSVGAAPALDGPNSNATSTTPTMVAPTTTTARTPPSTAPNANASRLFQRTCMHLRVVYPLEHAFHPPPVIWISSQSSAALQLQSCSKIYYTALPFTISSIYTTFHAMLIGSITTVTYSHPEPPG</sequence>
<feature type="compositionally biased region" description="Low complexity" evidence="1">
    <location>
        <begin position="256"/>
        <end position="281"/>
    </location>
</feature>
<gene>
    <name evidence="2" type="ORF">D9611_012132</name>
</gene>
<accession>A0A8H5C572</accession>
<dbReference type="AlphaFoldDB" id="A0A8H5C572"/>
<feature type="region of interest" description="Disordered" evidence="1">
    <location>
        <begin position="216"/>
        <end position="281"/>
    </location>
</feature>
<reference evidence="2 3" key="1">
    <citation type="journal article" date="2020" name="ISME J.">
        <title>Uncovering the hidden diversity of litter-decomposition mechanisms in mushroom-forming fungi.</title>
        <authorList>
            <person name="Floudas D."/>
            <person name="Bentzer J."/>
            <person name="Ahren D."/>
            <person name="Johansson T."/>
            <person name="Persson P."/>
            <person name="Tunlid A."/>
        </authorList>
    </citation>
    <scope>NUCLEOTIDE SEQUENCE [LARGE SCALE GENOMIC DNA]</scope>
    <source>
        <strain evidence="2 3">CBS 175.51</strain>
    </source>
</reference>
<comment type="caution">
    <text evidence="2">The sequence shown here is derived from an EMBL/GenBank/DDBJ whole genome shotgun (WGS) entry which is preliminary data.</text>
</comment>
<organism evidence="2 3">
    <name type="scientific">Ephemerocybe angulata</name>
    <dbReference type="NCBI Taxonomy" id="980116"/>
    <lineage>
        <taxon>Eukaryota</taxon>
        <taxon>Fungi</taxon>
        <taxon>Dikarya</taxon>
        <taxon>Basidiomycota</taxon>
        <taxon>Agaricomycotina</taxon>
        <taxon>Agaricomycetes</taxon>
        <taxon>Agaricomycetidae</taxon>
        <taxon>Agaricales</taxon>
        <taxon>Agaricineae</taxon>
        <taxon>Psathyrellaceae</taxon>
        <taxon>Ephemerocybe</taxon>
    </lineage>
</organism>
<proteinExistence type="predicted"/>
<dbReference type="EMBL" id="JAACJK010000061">
    <property type="protein sequence ID" value="KAF5335490.1"/>
    <property type="molecule type" value="Genomic_DNA"/>
</dbReference>
<feature type="region of interest" description="Disordered" evidence="1">
    <location>
        <begin position="110"/>
        <end position="188"/>
    </location>
</feature>
<evidence type="ECO:0000313" key="2">
    <source>
        <dbReference type="EMBL" id="KAF5335490.1"/>
    </source>
</evidence>
<keyword evidence="3" id="KW-1185">Reference proteome</keyword>
<evidence type="ECO:0000256" key="1">
    <source>
        <dbReference type="SAM" id="MobiDB-lite"/>
    </source>
</evidence>
<evidence type="ECO:0000313" key="3">
    <source>
        <dbReference type="Proteomes" id="UP000541558"/>
    </source>
</evidence>
<dbReference type="Proteomes" id="UP000541558">
    <property type="component" value="Unassembled WGS sequence"/>
</dbReference>
<feature type="compositionally biased region" description="Low complexity" evidence="1">
    <location>
        <begin position="120"/>
        <end position="173"/>
    </location>
</feature>
<protein>
    <submittedName>
        <fullName evidence="2">Uncharacterized protein</fullName>
    </submittedName>
</protein>
<name>A0A8H5C572_9AGAR</name>